<proteinExistence type="predicted"/>
<dbReference type="EMBL" id="RKMF01000010">
    <property type="protein sequence ID" value="ROZ62839.1"/>
    <property type="molecule type" value="Genomic_DNA"/>
</dbReference>
<dbReference type="SMART" id="SM00899">
    <property type="entry name" value="FeoA"/>
    <property type="match status" value="1"/>
</dbReference>
<dbReference type="Proteomes" id="UP000270616">
    <property type="component" value="Unassembled WGS sequence"/>
</dbReference>
<dbReference type="PANTHER" id="PTHR42954">
    <property type="entry name" value="FE(2+) TRANSPORT PROTEIN A"/>
    <property type="match status" value="1"/>
</dbReference>
<dbReference type="Gene3D" id="2.30.30.90">
    <property type="match status" value="1"/>
</dbReference>
<accession>A0A3N3ZSD3</accession>
<evidence type="ECO:0000313" key="4">
    <source>
        <dbReference type="Proteomes" id="UP000270616"/>
    </source>
</evidence>
<protein>
    <submittedName>
        <fullName evidence="3">Ferrous iron transport protein A</fullName>
    </submittedName>
</protein>
<sequence>MSQSPREEWAVDVLPFSTATGRTLGRSTASSKDRATCLDSIRPGGTARIAGFSADADPVLCQRLQDLGFHPGAEVSCLRVAPLGCPLMLRVGNADLCLRKQQARSIQIDLVAS</sequence>
<keyword evidence="1" id="KW-0408">Iron</keyword>
<evidence type="ECO:0000313" key="3">
    <source>
        <dbReference type="EMBL" id="ROZ62839.1"/>
    </source>
</evidence>
<gene>
    <name evidence="3" type="ORF">EDL96_08680</name>
</gene>
<evidence type="ECO:0000259" key="2">
    <source>
        <dbReference type="SMART" id="SM00899"/>
    </source>
</evidence>
<dbReference type="AlphaFoldDB" id="A0A3N3ZSD3"/>
<dbReference type="SUPFAM" id="SSF50037">
    <property type="entry name" value="C-terminal domain of transcriptional repressors"/>
    <property type="match status" value="1"/>
</dbReference>
<dbReference type="InterPro" id="IPR007167">
    <property type="entry name" value="Fe-transptr_FeoA-like"/>
</dbReference>
<dbReference type="Pfam" id="PF04023">
    <property type="entry name" value="FeoA"/>
    <property type="match status" value="1"/>
</dbReference>
<dbReference type="InterPro" id="IPR008988">
    <property type="entry name" value="Transcriptional_repressor_C"/>
</dbReference>
<keyword evidence="4" id="KW-1185">Reference proteome</keyword>
<comment type="caution">
    <text evidence="3">The sequence shown here is derived from an EMBL/GenBank/DDBJ whole genome shotgun (WGS) entry which is preliminary data.</text>
</comment>
<dbReference type="InterPro" id="IPR038157">
    <property type="entry name" value="FeoA_core_dom"/>
</dbReference>
<dbReference type="InterPro" id="IPR052713">
    <property type="entry name" value="FeoA"/>
</dbReference>
<name>A0A3N3ZSD3_9MICC</name>
<dbReference type="PANTHER" id="PTHR42954:SF2">
    <property type="entry name" value="FE(2+) TRANSPORT PROTEIN A"/>
    <property type="match status" value="1"/>
</dbReference>
<evidence type="ECO:0000256" key="1">
    <source>
        <dbReference type="ARBA" id="ARBA00023004"/>
    </source>
</evidence>
<dbReference type="GO" id="GO:0046914">
    <property type="term" value="F:transition metal ion binding"/>
    <property type="evidence" value="ECO:0007669"/>
    <property type="project" value="InterPro"/>
</dbReference>
<feature type="domain" description="Ferrous iron transporter FeoA-like" evidence="2">
    <location>
        <begin position="36"/>
        <end position="110"/>
    </location>
</feature>
<reference evidence="3 4" key="1">
    <citation type="submission" date="2018-10" db="EMBL/GenBank/DDBJ databases">
        <title>Kocuria sp. M5W7-7, whole genome shotgun sequence.</title>
        <authorList>
            <person name="Tuo L."/>
        </authorList>
    </citation>
    <scope>NUCLEOTIDE SEQUENCE [LARGE SCALE GENOMIC DNA]</scope>
    <source>
        <strain evidence="3 4">M5W7-7</strain>
    </source>
</reference>
<organism evidence="3 4">
    <name type="scientific">Kocuria soli</name>
    <dbReference type="NCBI Taxonomy" id="2485125"/>
    <lineage>
        <taxon>Bacteria</taxon>
        <taxon>Bacillati</taxon>
        <taxon>Actinomycetota</taxon>
        <taxon>Actinomycetes</taxon>
        <taxon>Micrococcales</taxon>
        <taxon>Micrococcaceae</taxon>
        <taxon>Kocuria</taxon>
    </lineage>
</organism>